<organism evidence="3 4">
    <name type="scientific">Pyrrhoderma noxium</name>
    <dbReference type="NCBI Taxonomy" id="2282107"/>
    <lineage>
        <taxon>Eukaryota</taxon>
        <taxon>Fungi</taxon>
        <taxon>Dikarya</taxon>
        <taxon>Basidiomycota</taxon>
        <taxon>Agaricomycotina</taxon>
        <taxon>Agaricomycetes</taxon>
        <taxon>Hymenochaetales</taxon>
        <taxon>Hymenochaetaceae</taxon>
        <taxon>Pyrrhoderma</taxon>
    </lineage>
</organism>
<gene>
    <name evidence="3" type="ORF">PNOK_0913800</name>
</gene>
<keyword evidence="2" id="KW-0472">Membrane</keyword>
<evidence type="ECO:0000256" key="1">
    <source>
        <dbReference type="SAM" id="MobiDB-lite"/>
    </source>
</evidence>
<dbReference type="Gene3D" id="2.60.120.260">
    <property type="entry name" value="Galactose-binding domain-like"/>
    <property type="match status" value="1"/>
</dbReference>
<sequence>MVFTHVYFHFKQQWLLRRITRTSDFRSSIYPHNPSDSFLFSLLSHFILLQLFGASHVLSFLSRSRISILSALIANSGKGGRSRTSGSDMSTIQVDDTDSRFTYKDSFWVAGGQAGEFDNTSHSSTVAGAQVAFGPFNGTSIVVFSTVGTSQTKTHFLVDDGNDKTIPSLTSSKVTFQSPVYSLGGLDPTEQHTLKINLLDSGPFTLDYVLIGSDTIPTLIPTSTSSSPFFTETIQLSTSVNSPTPSTSKSSLTTGSVPSIVTILTTETITQSSASSTSSSTQFTTAATASGPGASMVGGLSTSKNGLNTAVVGSVVGTVVCLAIIIVGAILYIRRKKTKLSRRTVSNTDNRRTLSGGLGWGWGKGLGKEYGGGGNGGNGGGPSSSETKLETTLATTATTKPSKYLGRPSLQLSIPSFPGARRTSSSILPMHRDRDQNYNSNVNNNVGNGGNFSASTSTSVQKLTVPAPVFLGEDLSANTAATSATTGSAGGAAATTLYSLGEVGGATGLGGGLGTPIDGAGDTDSSPIFDIKQRPVSGSTMTTRVTVGTTINNRASVPESVYHSYYGYPYSYSYSNPNANSYSYLNTPETPISAIGPPPPVPPVPPIPTLPNIPIAFAYSSAGTTETTNKMTKNSRPSPTETNTNSESADTSFGQTSTSGGHNGLGSMTSLEEDGNEPFSTSLFPVGKVDYAGSGMGSRLSSAVTGTGSTPRPLPSTPTRTDVKRSEEGYFNTEAKTQNYDYYASQTVQHALQPHDLSSGSGSGKGESQNHHRFLPTTPTTAATTTGESVVHIHEDGGVRLDFSNSAPVTRRRELPPPYRDYGI</sequence>
<feature type="compositionally biased region" description="Polar residues" evidence="1">
    <location>
        <begin position="624"/>
        <end position="670"/>
    </location>
</feature>
<comment type="caution">
    <text evidence="3">The sequence shown here is derived from an EMBL/GenBank/DDBJ whole genome shotgun (WGS) entry which is preliminary data.</text>
</comment>
<dbReference type="EMBL" id="NBII01000010">
    <property type="protein sequence ID" value="PAV15375.1"/>
    <property type="molecule type" value="Genomic_DNA"/>
</dbReference>
<feature type="transmembrane region" description="Helical" evidence="2">
    <location>
        <begin position="310"/>
        <end position="333"/>
    </location>
</feature>
<name>A0A286U731_9AGAM</name>
<keyword evidence="4" id="KW-1185">Reference proteome</keyword>
<feature type="region of interest" description="Disordered" evidence="1">
    <location>
        <begin position="754"/>
        <end position="786"/>
    </location>
</feature>
<accession>A0A286U731</accession>
<dbReference type="AlphaFoldDB" id="A0A286U731"/>
<feature type="region of interest" description="Disordered" evidence="1">
    <location>
        <begin position="624"/>
        <end position="678"/>
    </location>
</feature>
<protein>
    <submittedName>
        <fullName evidence="3">Uncharacterized protein</fullName>
    </submittedName>
</protein>
<proteinExistence type="predicted"/>
<feature type="region of interest" description="Disordered" evidence="1">
    <location>
        <begin position="696"/>
        <end position="729"/>
    </location>
</feature>
<feature type="region of interest" description="Disordered" evidence="1">
    <location>
        <begin position="371"/>
        <end position="391"/>
    </location>
</feature>
<evidence type="ECO:0000313" key="3">
    <source>
        <dbReference type="EMBL" id="PAV15375.1"/>
    </source>
</evidence>
<keyword evidence="2" id="KW-1133">Transmembrane helix</keyword>
<feature type="region of interest" description="Disordered" evidence="1">
    <location>
        <begin position="802"/>
        <end position="824"/>
    </location>
</feature>
<dbReference type="Proteomes" id="UP000217199">
    <property type="component" value="Unassembled WGS sequence"/>
</dbReference>
<feature type="transmembrane region" description="Helical" evidence="2">
    <location>
        <begin position="38"/>
        <end position="61"/>
    </location>
</feature>
<dbReference type="STRING" id="2282107.A0A286U731"/>
<feature type="compositionally biased region" description="Gly residues" evidence="1">
    <location>
        <begin position="371"/>
        <end position="382"/>
    </location>
</feature>
<reference evidence="3 4" key="1">
    <citation type="journal article" date="2017" name="Mol. Ecol.">
        <title>Comparative and population genomic landscape of Phellinus noxius: A hypervariable fungus causing root rot in trees.</title>
        <authorList>
            <person name="Chung C.L."/>
            <person name="Lee T.J."/>
            <person name="Akiba M."/>
            <person name="Lee H.H."/>
            <person name="Kuo T.H."/>
            <person name="Liu D."/>
            <person name="Ke H.M."/>
            <person name="Yokoi T."/>
            <person name="Roa M.B."/>
            <person name="Lu M.J."/>
            <person name="Chang Y.Y."/>
            <person name="Ann P.J."/>
            <person name="Tsai J.N."/>
            <person name="Chen C.Y."/>
            <person name="Tzean S.S."/>
            <person name="Ota Y."/>
            <person name="Hattori T."/>
            <person name="Sahashi N."/>
            <person name="Liou R.F."/>
            <person name="Kikuchi T."/>
            <person name="Tsai I.J."/>
        </authorList>
    </citation>
    <scope>NUCLEOTIDE SEQUENCE [LARGE SCALE GENOMIC DNA]</scope>
    <source>
        <strain evidence="3 4">FFPRI411160</strain>
    </source>
</reference>
<dbReference type="InParanoid" id="A0A286U731"/>
<dbReference type="OrthoDB" id="3265734at2759"/>
<evidence type="ECO:0000256" key="2">
    <source>
        <dbReference type="SAM" id="Phobius"/>
    </source>
</evidence>
<feature type="compositionally biased region" description="Low complexity" evidence="1">
    <location>
        <begin position="776"/>
        <end position="786"/>
    </location>
</feature>
<keyword evidence="2" id="KW-0812">Transmembrane</keyword>
<evidence type="ECO:0000313" key="4">
    <source>
        <dbReference type="Proteomes" id="UP000217199"/>
    </source>
</evidence>